<dbReference type="InterPro" id="IPR009057">
    <property type="entry name" value="Homeodomain-like_sf"/>
</dbReference>
<dbReference type="RefSeq" id="WP_020213572.1">
    <property type="nucleotide sequence ID" value="NZ_JRLX01000050.1"/>
</dbReference>
<dbReference type="InterPro" id="IPR018060">
    <property type="entry name" value="HTH_AraC"/>
</dbReference>
<dbReference type="SUPFAM" id="SSF46689">
    <property type="entry name" value="Homeodomain-like"/>
    <property type="match status" value="1"/>
</dbReference>
<dbReference type="GO" id="GO:0003700">
    <property type="term" value="F:DNA-binding transcription factor activity"/>
    <property type="evidence" value="ECO:0007669"/>
    <property type="project" value="InterPro"/>
</dbReference>
<dbReference type="PANTHER" id="PTHR43280">
    <property type="entry name" value="ARAC-FAMILY TRANSCRIPTIONAL REGULATOR"/>
    <property type="match status" value="1"/>
</dbReference>
<keyword evidence="6" id="KW-1185">Reference proteome</keyword>
<dbReference type="STRING" id="1121895.GCA_000378485_02404"/>
<proteinExistence type="predicted"/>
<evidence type="ECO:0000313" key="5">
    <source>
        <dbReference type="EMBL" id="KGO84596.1"/>
    </source>
</evidence>
<reference evidence="5 6" key="1">
    <citation type="submission" date="2013-09" db="EMBL/GenBank/DDBJ databases">
        <authorList>
            <person name="Zeng Z."/>
            <person name="Chen C."/>
        </authorList>
    </citation>
    <scope>NUCLEOTIDE SEQUENCE [LARGE SCALE GENOMIC DNA]</scope>
    <source>
        <strain evidence="5 6">WB 3.3-2</strain>
    </source>
</reference>
<dbReference type="GO" id="GO:0043565">
    <property type="term" value="F:sequence-specific DNA binding"/>
    <property type="evidence" value="ECO:0007669"/>
    <property type="project" value="InterPro"/>
</dbReference>
<keyword evidence="3" id="KW-0804">Transcription</keyword>
<name>A0A0A2LZ33_9FLAO</name>
<dbReference type="SUPFAM" id="SSF51215">
    <property type="entry name" value="Regulatory protein AraC"/>
    <property type="match status" value="1"/>
</dbReference>
<keyword evidence="2" id="KW-0238">DNA-binding</keyword>
<dbReference type="PROSITE" id="PS01124">
    <property type="entry name" value="HTH_ARAC_FAMILY_2"/>
    <property type="match status" value="1"/>
</dbReference>
<evidence type="ECO:0000256" key="2">
    <source>
        <dbReference type="ARBA" id="ARBA00023125"/>
    </source>
</evidence>
<dbReference type="InterPro" id="IPR020449">
    <property type="entry name" value="Tscrpt_reg_AraC-type_HTH"/>
</dbReference>
<dbReference type="eggNOG" id="COG2207">
    <property type="taxonomic scope" value="Bacteria"/>
</dbReference>
<evidence type="ECO:0000256" key="3">
    <source>
        <dbReference type="ARBA" id="ARBA00023163"/>
    </source>
</evidence>
<dbReference type="Proteomes" id="UP000030152">
    <property type="component" value="Unassembled WGS sequence"/>
</dbReference>
<feature type="domain" description="HTH araC/xylS-type" evidence="4">
    <location>
        <begin position="173"/>
        <end position="271"/>
    </location>
</feature>
<dbReference type="PRINTS" id="PR00032">
    <property type="entry name" value="HTHARAC"/>
</dbReference>
<dbReference type="OrthoDB" id="2666928at2"/>
<dbReference type="SMART" id="SM00342">
    <property type="entry name" value="HTH_ARAC"/>
    <property type="match status" value="1"/>
</dbReference>
<dbReference type="EMBL" id="JRLX01000050">
    <property type="protein sequence ID" value="KGO84596.1"/>
    <property type="molecule type" value="Genomic_DNA"/>
</dbReference>
<evidence type="ECO:0000259" key="4">
    <source>
        <dbReference type="PROSITE" id="PS01124"/>
    </source>
</evidence>
<dbReference type="InterPro" id="IPR018062">
    <property type="entry name" value="HTH_AraC-typ_CS"/>
</dbReference>
<dbReference type="PROSITE" id="PS00041">
    <property type="entry name" value="HTH_ARAC_FAMILY_1"/>
    <property type="match status" value="1"/>
</dbReference>
<organism evidence="5 6">
    <name type="scientific">Flavobacterium rivuli WB 3.3-2 = DSM 21788</name>
    <dbReference type="NCBI Taxonomy" id="1121895"/>
    <lineage>
        <taxon>Bacteria</taxon>
        <taxon>Pseudomonadati</taxon>
        <taxon>Bacteroidota</taxon>
        <taxon>Flavobacteriia</taxon>
        <taxon>Flavobacteriales</taxon>
        <taxon>Flavobacteriaceae</taxon>
        <taxon>Flavobacterium</taxon>
    </lineage>
</organism>
<dbReference type="AlphaFoldDB" id="A0A0A2LZ33"/>
<dbReference type="InterPro" id="IPR037923">
    <property type="entry name" value="HTH-like"/>
</dbReference>
<keyword evidence="1" id="KW-0805">Transcription regulation</keyword>
<dbReference type="PANTHER" id="PTHR43280:SF32">
    <property type="entry name" value="TRANSCRIPTIONAL REGULATORY PROTEIN"/>
    <property type="match status" value="1"/>
</dbReference>
<evidence type="ECO:0000256" key="1">
    <source>
        <dbReference type="ARBA" id="ARBA00023015"/>
    </source>
</evidence>
<comment type="caution">
    <text evidence="5">The sequence shown here is derived from an EMBL/GenBank/DDBJ whole genome shotgun (WGS) entry which is preliminary data.</text>
</comment>
<evidence type="ECO:0000313" key="6">
    <source>
        <dbReference type="Proteomes" id="UP000030152"/>
    </source>
</evidence>
<gene>
    <name evidence="5" type="ORF">Q765_20780</name>
</gene>
<accession>A0A0A2LZ33</accession>
<protein>
    <submittedName>
        <fullName evidence="5">AraC family transcriptional regulator</fullName>
    </submittedName>
</protein>
<dbReference type="Gene3D" id="1.10.10.60">
    <property type="entry name" value="Homeodomain-like"/>
    <property type="match status" value="1"/>
</dbReference>
<dbReference type="Pfam" id="PF12833">
    <property type="entry name" value="HTH_18"/>
    <property type="match status" value="1"/>
</dbReference>
<sequence>MTPLFKIYRLTPEEALRIETQPNKPHNHDFEELIIGIEGVLEHFIDFKTETYTAPFVSFITKGKIHRVRPGLNNDRCDMWVIRFASEFIPDTTFRLYSFYHDYATISTQKGNCFNRMAALCDMMHNEMLAHVPDYPVIQHLLSALFAMVESERKKIDGENSNDTLKTNNITFKNFLALLEENFRRAKGVEFYASKLFMTARSLNLICQNILQKSVSEIIETRKLIEAKNLLIHTDKPISEIGYELGYNEKAYFTSVFKKRSGQTPSQFREEMQKII</sequence>